<dbReference type="EMBL" id="PELY01000186">
    <property type="protein sequence ID" value="RTH26023.1"/>
    <property type="molecule type" value="Genomic_DNA"/>
</dbReference>
<comment type="caution">
    <text evidence="2">The sequence shown here is derived from an EMBL/GenBank/DDBJ whole genome shotgun (WGS) entry which is preliminary data.</text>
</comment>
<protein>
    <submittedName>
        <fullName evidence="2">Uncharacterized protein</fullName>
    </submittedName>
</protein>
<evidence type="ECO:0000313" key="1">
    <source>
        <dbReference type="EMBL" id="RTH26023.1"/>
    </source>
</evidence>
<dbReference type="Proteomes" id="UP000288051">
    <property type="component" value="Unassembled WGS sequence"/>
</dbReference>
<accession>A0A430SF78</accession>
<evidence type="ECO:0000313" key="3">
    <source>
        <dbReference type="Proteomes" id="UP000287306"/>
    </source>
</evidence>
<sequence>MEKLSTGLQVLSRKQAVSDAAYQVAQVREWLAELYGWTISGGQDYITVLIRARDVLENLYRVFGLASAFASLDSHSADITAFFEEARLEAARLLAWRESQKKGEEVA</sequence>
<organism evidence="2 4">
    <name type="scientific">Thermus scotoductus</name>
    <dbReference type="NCBI Taxonomy" id="37636"/>
    <lineage>
        <taxon>Bacteria</taxon>
        <taxon>Thermotogati</taxon>
        <taxon>Deinococcota</taxon>
        <taxon>Deinococci</taxon>
        <taxon>Thermales</taxon>
        <taxon>Thermaceae</taxon>
        <taxon>Thermus</taxon>
    </lineage>
</organism>
<dbReference type="EMBL" id="PELZ01000190">
    <property type="protein sequence ID" value="RTH36934.1"/>
    <property type="molecule type" value="Genomic_DNA"/>
</dbReference>
<dbReference type="RefSeq" id="WP_126201486.1">
    <property type="nucleotide sequence ID" value="NZ_PELY01000186.1"/>
</dbReference>
<name>A0A430SF78_THESC</name>
<gene>
    <name evidence="2" type="ORF">CSW37_06595</name>
    <name evidence="1" type="ORF">CSW38_06770</name>
</gene>
<evidence type="ECO:0000313" key="2">
    <source>
        <dbReference type="EMBL" id="RTH36934.1"/>
    </source>
</evidence>
<evidence type="ECO:0000313" key="4">
    <source>
        <dbReference type="Proteomes" id="UP000288051"/>
    </source>
</evidence>
<dbReference type="Proteomes" id="UP000287306">
    <property type="component" value="Unassembled WGS sequence"/>
</dbReference>
<dbReference type="AlphaFoldDB" id="A0A430SF78"/>
<reference evidence="3 4" key="1">
    <citation type="journal article" date="2019" name="Extremophiles">
        <title>Biogeography of thermophiles and predominance of Thermus scotoductus in domestic water heaters.</title>
        <authorList>
            <person name="Wilpiszeski R.L."/>
            <person name="Zhang Z."/>
            <person name="House C.H."/>
        </authorList>
    </citation>
    <scope>NUCLEOTIDE SEQUENCE [LARGE SCALE GENOMIC DNA]</scope>
    <source>
        <strain evidence="2 4">24_S24</strain>
        <strain evidence="1 3">25_S25</strain>
    </source>
</reference>
<proteinExistence type="predicted"/>